<evidence type="ECO:0000313" key="1">
    <source>
        <dbReference type="EMBL" id="JAD15389.1"/>
    </source>
</evidence>
<accession>A0A0A9U5N8</accession>
<protein>
    <submittedName>
        <fullName evidence="1">Uncharacterized protein</fullName>
    </submittedName>
</protein>
<dbReference type="EMBL" id="GBRH01282506">
    <property type="protein sequence ID" value="JAD15389.1"/>
    <property type="molecule type" value="Transcribed_RNA"/>
</dbReference>
<dbReference type="AlphaFoldDB" id="A0A0A9U5N8"/>
<name>A0A0A9U5N8_ARUDO</name>
<reference evidence="1" key="2">
    <citation type="journal article" date="2015" name="Data Brief">
        <title>Shoot transcriptome of the giant reed, Arundo donax.</title>
        <authorList>
            <person name="Barrero R.A."/>
            <person name="Guerrero F.D."/>
            <person name="Moolhuijzen P."/>
            <person name="Goolsby J.A."/>
            <person name="Tidwell J."/>
            <person name="Bellgard S.E."/>
            <person name="Bellgard M.I."/>
        </authorList>
    </citation>
    <scope>NUCLEOTIDE SEQUENCE</scope>
    <source>
        <tissue evidence="1">Shoot tissue taken approximately 20 cm above the soil surface</tissue>
    </source>
</reference>
<sequence>MRRHRRRGVATPRALIG</sequence>
<proteinExistence type="predicted"/>
<reference evidence="1" key="1">
    <citation type="submission" date="2014-09" db="EMBL/GenBank/DDBJ databases">
        <authorList>
            <person name="Magalhaes I.L.F."/>
            <person name="Oliveira U."/>
            <person name="Santos F.R."/>
            <person name="Vidigal T.H.D.A."/>
            <person name="Brescovit A.D."/>
            <person name="Santos A.J."/>
        </authorList>
    </citation>
    <scope>NUCLEOTIDE SEQUENCE</scope>
    <source>
        <tissue evidence="1">Shoot tissue taken approximately 20 cm above the soil surface</tissue>
    </source>
</reference>
<organism evidence="1">
    <name type="scientific">Arundo donax</name>
    <name type="common">Giant reed</name>
    <name type="synonym">Donax arundinaceus</name>
    <dbReference type="NCBI Taxonomy" id="35708"/>
    <lineage>
        <taxon>Eukaryota</taxon>
        <taxon>Viridiplantae</taxon>
        <taxon>Streptophyta</taxon>
        <taxon>Embryophyta</taxon>
        <taxon>Tracheophyta</taxon>
        <taxon>Spermatophyta</taxon>
        <taxon>Magnoliopsida</taxon>
        <taxon>Liliopsida</taxon>
        <taxon>Poales</taxon>
        <taxon>Poaceae</taxon>
        <taxon>PACMAD clade</taxon>
        <taxon>Arundinoideae</taxon>
        <taxon>Arundineae</taxon>
        <taxon>Arundo</taxon>
    </lineage>
</organism>